<evidence type="ECO:0000256" key="1">
    <source>
        <dbReference type="SAM" id="MobiDB-lite"/>
    </source>
</evidence>
<reference evidence="2" key="1">
    <citation type="submission" date="2021-06" db="EMBL/GenBank/DDBJ databases">
        <authorList>
            <person name="Kallberg Y."/>
            <person name="Tangrot J."/>
            <person name="Rosling A."/>
        </authorList>
    </citation>
    <scope>NUCLEOTIDE SEQUENCE</scope>
    <source>
        <strain evidence="2">MA453B</strain>
    </source>
</reference>
<evidence type="ECO:0000313" key="2">
    <source>
        <dbReference type="EMBL" id="CAG8656976.1"/>
    </source>
</evidence>
<sequence>MTTPMTEKFTTSKQHHANNNDTNGEANDETAKQNQTTPTK</sequence>
<name>A0A9N9H8N6_9GLOM</name>
<feature type="region of interest" description="Disordered" evidence="1">
    <location>
        <begin position="1"/>
        <end position="40"/>
    </location>
</feature>
<accession>A0A9N9H8N6</accession>
<organism evidence="2 3">
    <name type="scientific">Dentiscutata erythropus</name>
    <dbReference type="NCBI Taxonomy" id="1348616"/>
    <lineage>
        <taxon>Eukaryota</taxon>
        <taxon>Fungi</taxon>
        <taxon>Fungi incertae sedis</taxon>
        <taxon>Mucoromycota</taxon>
        <taxon>Glomeromycotina</taxon>
        <taxon>Glomeromycetes</taxon>
        <taxon>Diversisporales</taxon>
        <taxon>Gigasporaceae</taxon>
        <taxon>Dentiscutata</taxon>
    </lineage>
</organism>
<feature type="compositionally biased region" description="Polar residues" evidence="1">
    <location>
        <begin position="1"/>
        <end position="25"/>
    </location>
</feature>
<dbReference type="AlphaFoldDB" id="A0A9N9H8N6"/>
<dbReference type="EMBL" id="CAJVPY010006138">
    <property type="protein sequence ID" value="CAG8656976.1"/>
    <property type="molecule type" value="Genomic_DNA"/>
</dbReference>
<keyword evidence="3" id="KW-1185">Reference proteome</keyword>
<comment type="caution">
    <text evidence="2">The sequence shown here is derived from an EMBL/GenBank/DDBJ whole genome shotgun (WGS) entry which is preliminary data.</text>
</comment>
<protein>
    <submittedName>
        <fullName evidence="2">3115_t:CDS:1</fullName>
    </submittedName>
</protein>
<dbReference type="Proteomes" id="UP000789405">
    <property type="component" value="Unassembled WGS sequence"/>
</dbReference>
<gene>
    <name evidence="2" type="ORF">DERYTH_LOCUS10500</name>
</gene>
<proteinExistence type="predicted"/>
<evidence type="ECO:0000313" key="3">
    <source>
        <dbReference type="Proteomes" id="UP000789405"/>
    </source>
</evidence>